<organism evidence="1 2">
    <name type="scientific">Dufourea novaeangliae</name>
    <name type="common">Sweat bee</name>
    <dbReference type="NCBI Taxonomy" id="178035"/>
    <lineage>
        <taxon>Eukaryota</taxon>
        <taxon>Metazoa</taxon>
        <taxon>Ecdysozoa</taxon>
        <taxon>Arthropoda</taxon>
        <taxon>Hexapoda</taxon>
        <taxon>Insecta</taxon>
        <taxon>Pterygota</taxon>
        <taxon>Neoptera</taxon>
        <taxon>Endopterygota</taxon>
        <taxon>Hymenoptera</taxon>
        <taxon>Apocrita</taxon>
        <taxon>Aculeata</taxon>
        <taxon>Apoidea</taxon>
        <taxon>Anthophila</taxon>
        <taxon>Halictidae</taxon>
        <taxon>Rophitinae</taxon>
        <taxon>Dufourea</taxon>
    </lineage>
</organism>
<dbReference type="Proteomes" id="UP000076502">
    <property type="component" value="Unassembled WGS sequence"/>
</dbReference>
<dbReference type="AlphaFoldDB" id="A0A154PSR3"/>
<reference evidence="1 2" key="1">
    <citation type="submission" date="2015-07" db="EMBL/GenBank/DDBJ databases">
        <title>The genome of Dufourea novaeangliae.</title>
        <authorList>
            <person name="Pan H."/>
            <person name="Kapheim K."/>
        </authorList>
    </citation>
    <scope>NUCLEOTIDE SEQUENCE [LARGE SCALE GENOMIC DNA]</scope>
    <source>
        <strain evidence="1">0120121106</strain>
        <tissue evidence="1">Whole body</tissue>
    </source>
</reference>
<proteinExistence type="predicted"/>
<protein>
    <submittedName>
        <fullName evidence="1">Uncharacterized protein</fullName>
    </submittedName>
</protein>
<name>A0A154PSR3_DUFNO</name>
<evidence type="ECO:0000313" key="1">
    <source>
        <dbReference type="EMBL" id="KZC14913.1"/>
    </source>
</evidence>
<accession>A0A154PSR3</accession>
<dbReference type="EMBL" id="KQ435152">
    <property type="protein sequence ID" value="KZC14913.1"/>
    <property type="molecule type" value="Genomic_DNA"/>
</dbReference>
<keyword evidence="2" id="KW-1185">Reference proteome</keyword>
<sequence>MLNSEKRGIERSLYNLERTVKILKCTALDQARTTIDKNSQFRADSKLFDCIRVLSQ</sequence>
<evidence type="ECO:0000313" key="2">
    <source>
        <dbReference type="Proteomes" id="UP000076502"/>
    </source>
</evidence>
<gene>
    <name evidence="1" type="ORF">WN55_07944</name>
</gene>